<feature type="transmembrane region" description="Helical" evidence="1">
    <location>
        <begin position="161"/>
        <end position="180"/>
    </location>
</feature>
<protein>
    <recommendedName>
        <fullName evidence="2">Acyltransferase 3 domain-containing protein</fullName>
    </recommendedName>
</protein>
<proteinExistence type="predicted"/>
<keyword evidence="1" id="KW-0812">Transmembrane</keyword>
<sequence length="201" mass="23193">MVVVFFVYLIVYWLGLPGSAINPFSEKISSSFGREIYSISVREYFSSFLMLGGLHSLNGPLWSLYYEFQLYILAMLLSCGLLNKKVVPLMAFFVLFIFLFYLRIEFLVYSFIWFLGASIAIFGERQWCRRLLLVLGSLGFILVVTVAGFGLHENYFWGGEFWFVGVLSMAILFSIVIFYMDFAFSGIFVQVADFSYTLYIV</sequence>
<feature type="transmembrane region" description="Helical" evidence="1">
    <location>
        <begin position="131"/>
        <end position="149"/>
    </location>
</feature>
<dbReference type="GO" id="GO:0016747">
    <property type="term" value="F:acyltransferase activity, transferring groups other than amino-acyl groups"/>
    <property type="evidence" value="ECO:0007669"/>
    <property type="project" value="InterPro"/>
</dbReference>
<dbReference type="AlphaFoldDB" id="A0A0D9AEH0"/>
<comment type="caution">
    <text evidence="3">The sequence shown here is derived from an EMBL/GenBank/DDBJ whole genome shotgun (WGS) entry which is preliminary data.</text>
</comment>
<evidence type="ECO:0000259" key="2">
    <source>
        <dbReference type="Pfam" id="PF01757"/>
    </source>
</evidence>
<dbReference type="Proteomes" id="UP000032487">
    <property type="component" value="Unassembled WGS sequence"/>
</dbReference>
<feature type="transmembrane region" description="Helical" evidence="1">
    <location>
        <begin position="86"/>
        <end position="102"/>
    </location>
</feature>
<feature type="transmembrane region" description="Helical" evidence="1">
    <location>
        <begin position="108"/>
        <end position="124"/>
    </location>
</feature>
<dbReference type="Pfam" id="PF01757">
    <property type="entry name" value="Acyl_transf_3"/>
    <property type="match status" value="1"/>
</dbReference>
<evidence type="ECO:0000313" key="3">
    <source>
        <dbReference type="EMBL" id="KJH79119.1"/>
    </source>
</evidence>
<feature type="non-terminal residue" evidence="3">
    <location>
        <position position="201"/>
    </location>
</feature>
<feature type="transmembrane region" description="Helical" evidence="1">
    <location>
        <begin position="44"/>
        <end position="65"/>
    </location>
</feature>
<name>A0A0D9AEH0_STUST</name>
<gene>
    <name evidence="3" type="ORF">UF78_22315</name>
</gene>
<dbReference type="InterPro" id="IPR002656">
    <property type="entry name" value="Acyl_transf_3_dom"/>
</dbReference>
<accession>A0A0D9AEH0</accession>
<dbReference type="EMBL" id="JYHV01000039">
    <property type="protein sequence ID" value="KJH79119.1"/>
    <property type="molecule type" value="Genomic_DNA"/>
</dbReference>
<feature type="domain" description="Acyltransferase 3" evidence="2">
    <location>
        <begin position="5"/>
        <end position="201"/>
    </location>
</feature>
<reference evidence="3 4" key="1">
    <citation type="submission" date="2015-02" db="EMBL/GenBank/DDBJ databases">
        <title>Draft genome sequence of Pseudomonas stutzeri NT0128 isolated from wheat (Triticum turgidum) rhizosphere.</title>
        <authorList>
            <person name="Tovi N."/>
            <person name="Frenk S."/>
            <person name="Hadar Y."/>
            <person name="Minz D."/>
        </authorList>
    </citation>
    <scope>NUCLEOTIDE SEQUENCE [LARGE SCALE GENOMIC DNA]</scope>
    <source>
        <strain evidence="3 4">NT0128</strain>
    </source>
</reference>
<evidence type="ECO:0000313" key="4">
    <source>
        <dbReference type="Proteomes" id="UP000032487"/>
    </source>
</evidence>
<evidence type="ECO:0000256" key="1">
    <source>
        <dbReference type="SAM" id="Phobius"/>
    </source>
</evidence>
<organism evidence="3 4">
    <name type="scientific">Stutzerimonas stutzeri</name>
    <name type="common">Pseudomonas stutzeri</name>
    <dbReference type="NCBI Taxonomy" id="316"/>
    <lineage>
        <taxon>Bacteria</taxon>
        <taxon>Pseudomonadati</taxon>
        <taxon>Pseudomonadota</taxon>
        <taxon>Gammaproteobacteria</taxon>
        <taxon>Pseudomonadales</taxon>
        <taxon>Pseudomonadaceae</taxon>
        <taxon>Stutzerimonas</taxon>
    </lineage>
</organism>
<keyword evidence="1" id="KW-0472">Membrane</keyword>
<keyword evidence="1" id="KW-1133">Transmembrane helix</keyword>